<dbReference type="Pfam" id="PF02894">
    <property type="entry name" value="GFO_IDH_MocA_C"/>
    <property type="match status" value="1"/>
</dbReference>
<dbReference type="Gene3D" id="3.30.360.10">
    <property type="entry name" value="Dihydrodipicolinate Reductase, domain 2"/>
    <property type="match status" value="1"/>
</dbReference>
<dbReference type="SUPFAM" id="SSF55347">
    <property type="entry name" value="Glyceraldehyde-3-phosphate dehydrogenase-like, C-terminal domain"/>
    <property type="match status" value="1"/>
</dbReference>
<dbReference type="InterPro" id="IPR036291">
    <property type="entry name" value="NAD(P)-bd_dom_sf"/>
</dbReference>
<protein>
    <recommendedName>
        <fullName evidence="5">Gfo/Idh/MocA-like oxidoreductase N-terminal domain-containing protein</fullName>
    </recommendedName>
</protein>
<reference evidence="4" key="2">
    <citation type="submission" date="2015-01" db="EMBL/GenBank/DDBJ databases">
        <title>Evolutionary Origins and Diversification of the Mycorrhizal Mutualists.</title>
        <authorList>
            <consortium name="DOE Joint Genome Institute"/>
            <consortium name="Mycorrhizal Genomics Consortium"/>
            <person name="Kohler A."/>
            <person name="Kuo A."/>
            <person name="Nagy L.G."/>
            <person name="Floudas D."/>
            <person name="Copeland A."/>
            <person name="Barry K.W."/>
            <person name="Cichocki N."/>
            <person name="Veneault-Fourrey C."/>
            <person name="LaButti K."/>
            <person name="Lindquist E.A."/>
            <person name="Lipzen A."/>
            <person name="Lundell T."/>
            <person name="Morin E."/>
            <person name="Murat C."/>
            <person name="Riley R."/>
            <person name="Ohm R."/>
            <person name="Sun H."/>
            <person name="Tunlid A."/>
            <person name="Henrissat B."/>
            <person name="Grigoriev I.V."/>
            <person name="Hibbett D.S."/>
            <person name="Martin F."/>
        </authorList>
    </citation>
    <scope>NUCLEOTIDE SEQUENCE [LARGE SCALE GENOMIC DNA]</scope>
    <source>
        <strain evidence="4">MAFF 305830</strain>
    </source>
</reference>
<keyword evidence="4" id="KW-1185">Reference proteome</keyword>
<dbReference type="AlphaFoldDB" id="A0A0C2W8V6"/>
<evidence type="ECO:0000313" key="3">
    <source>
        <dbReference type="EMBL" id="KIM22883.1"/>
    </source>
</evidence>
<evidence type="ECO:0000259" key="1">
    <source>
        <dbReference type="Pfam" id="PF01408"/>
    </source>
</evidence>
<dbReference type="HOGENOM" id="CLU_023194_3_1_1"/>
<dbReference type="SUPFAM" id="SSF51735">
    <property type="entry name" value="NAD(P)-binding Rossmann-fold domains"/>
    <property type="match status" value="1"/>
</dbReference>
<dbReference type="GO" id="GO:0006740">
    <property type="term" value="P:NADPH regeneration"/>
    <property type="evidence" value="ECO:0007669"/>
    <property type="project" value="TreeGrafter"/>
</dbReference>
<dbReference type="GO" id="GO:0000166">
    <property type="term" value="F:nucleotide binding"/>
    <property type="evidence" value="ECO:0007669"/>
    <property type="project" value="InterPro"/>
</dbReference>
<dbReference type="EMBL" id="KN824346">
    <property type="protein sequence ID" value="KIM22883.1"/>
    <property type="molecule type" value="Genomic_DNA"/>
</dbReference>
<sequence>MSSPISIAILGAGIFARIAHLPAIRELGDVYQLKAIYSRSKSSATELAKTAETSLALPEASLAIYYDLGGQDGNLEALLARQDIQAVIIALPITSQPAIVVQCLEAGKHVISEKPVAPTVKDGIKLINTYESVYKPRGLVWRVAENFEAEPGLQAAGKAIAEQKIGKVCFWNYQVLNNVNTDGMWYKTPWRTVPDYQGGFLLDGGVHSAAALRTVLPSPLQQLSGLASLNREHLAPHDTIHTLIRSKDGSHGLFELSFGLPSSAGGGDSFRVVGTEGILLITKFNKPGEKEGESTQYIKVQITSAKDGSTEEIIEKTCGVKQELSSFAAHVRGQDDGLGKPLRALQDVAVIQAALNSNGSVVDLTKLIEESQ</sequence>
<dbReference type="GO" id="GO:0005737">
    <property type="term" value="C:cytoplasm"/>
    <property type="evidence" value="ECO:0007669"/>
    <property type="project" value="TreeGrafter"/>
</dbReference>
<feature type="domain" description="Gfo/Idh/MocA-like oxidoreductase N-terminal" evidence="1">
    <location>
        <begin position="5"/>
        <end position="131"/>
    </location>
</feature>
<feature type="domain" description="Gfo/Idh/MocA-like oxidoreductase C-terminal" evidence="2">
    <location>
        <begin position="158"/>
        <end position="358"/>
    </location>
</feature>
<dbReference type="InterPro" id="IPR000683">
    <property type="entry name" value="Gfo/Idh/MocA-like_OxRdtase_N"/>
</dbReference>
<dbReference type="Gene3D" id="3.40.50.720">
    <property type="entry name" value="NAD(P)-binding Rossmann-like Domain"/>
    <property type="match status" value="1"/>
</dbReference>
<evidence type="ECO:0008006" key="5">
    <source>
        <dbReference type="Google" id="ProtNLM"/>
    </source>
</evidence>
<dbReference type="PANTHER" id="PTHR42840">
    <property type="entry name" value="NAD(P)-BINDING ROSSMANN-FOLD SUPERFAMILY PROTEIN-RELATED"/>
    <property type="match status" value="1"/>
</dbReference>
<dbReference type="Proteomes" id="UP000054097">
    <property type="component" value="Unassembled WGS sequence"/>
</dbReference>
<evidence type="ECO:0000259" key="2">
    <source>
        <dbReference type="Pfam" id="PF02894"/>
    </source>
</evidence>
<dbReference type="OrthoDB" id="64915at2759"/>
<organism evidence="3 4">
    <name type="scientific">Serendipita vermifera MAFF 305830</name>
    <dbReference type="NCBI Taxonomy" id="933852"/>
    <lineage>
        <taxon>Eukaryota</taxon>
        <taxon>Fungi</taxon>
        <taxon>Dikarya</taxon>
        <taxon>Basidiomycota</taxon>
        <taxon>Agaricomycotina</taxon>
        <taxon>Agaricomycetes</taxon>
        <taxon>Sebacinales</taxon>
        <taxon>Serendipitaceae</taxon>
        <taxon>Serendipita</taxon>
    </lineage>
</organism>
<gene>
    <name evidence="3" type="ORF">M408DRAFT_332653</name>
</gene>
<dbReference type="PANTHER" id="PTHR42840:SF5">
    <property type="entry name" value="NAD(P)-BINDING ROSSMANN-FOLD SUPERFAMILY PROTEIN"/>
    <property type="match status" value="1"/>
</dbReference>
<reference evidence="3 4" key="1">
    <citation type="submission" date="2014-04" db="EMBL/GenBank/DDBJ databases">
        <authorList>
            <consortium name="DOE Joint Genome Institute"/>
            <person name="Kuo A."/>
            <person name="Zuccaro A."/>
            <person name="Kohler A."/>
            <person name="Nagy L.G."/>
            <person name="Floudas D."/>
            <person name="Copeland A."/>
            <person name="Barry K.W."/>
            <person name="Cichocki N."/>
            <person name="Veneault-Fourrey C."/>
            <person name="LaButti K."/>
            <person name="Lindquist E.A."/>
            <person name="Lipzen A."/>
            <person name="Lundell T."/>
            <person name="Morin E."/>
            <person name="Murat C."/>
            <person name="Sun H."/>
            <person name="Tunlid A."/>
            <person name="Henrissat B."/>
            <person name="Grigoriev I.V."/>
            <person name="Hibbett D.S."/>
            <person name="Martin F."/>
            <person name="Nordberg H.P."/>
            <person name="Cantor M.N."/>
            <person name="Hua S.X."/>
        </authorList>
    </citation>
    <scope>NUCLEOTIDE SEQUENCE [LARGE SCALE GENOMIC DNA]</scope>
    <source>
        <strain evidence="3 4">MAFF 305830</strain>
    </source>
</reference>
<dbReference type="GO" id="GO:0016491">
    <property type="term" value="F:oxidoreductase activity"/>
    <property type="evidence" value="ECO:0007669"/>
    <property type="project" value="TreeGrafter"/>
</dbReference>
<name>A0A0C2W8V6_SERVB</name>
<evidence type="ECO:0000313" key="4">
    <source>
        <dbReference type="Proteomes" id="UP000054097"/>
    </source>
</evidence>
<dbReference type="STRING" id="933852.A0A0C2W8V6"/>
<accession>A0A0C2W8V6</accession>
<dbReference type="Pfam" id="PF01408">
    <property type="entry name" value="GFO_IDH_MocA"/>
    <property type="match status" value="1"/>
</dbReference>
<proteinExistence type="predicted"/>
<dbReference type="InterPro" id="IPR004104">
    <property type="entry name" value="Gfo/Idh/MocA-like_OxRdtase_C"/>
</dbReference>